<reference evidence="1" key="1">
    <citation type="submission" date="2021-06" db="EMBL/GenBank/DDBJ databases">
        <authorList>
            <person name="Kallberg Y."/>
            <person name="Tangrot J."/>
            <person name="Rosling A."/>
        </authorList>
    </citation>
    <scope>NUCLEOTIDE SEQUENCE</scope>
    <source>
        <strain evidence="1">CL356</strain>
    </source>
</reference>
<organism evidence="1 2">
    <name type="scientific">Acaulospora colombiana</name>
    <dbReference type="NCBI Taxonomy" id="27376"/>
    <lineage>
        <taxon>Eukaryota</taxon>
        <taxon>Fungi</taxon>
        <taxon>Fungi incertae sedis</taxon>
        <taxon>Mucoromycota</taxon>
        <taxon>Glomeromycotina</taxon>
        <taxon>Glomeromycetes</taxon>
        <taxon>Diversisporales</taxon>
        <taxon>Acaulosporaceae</taxon>
        <taxon>Acaulospora</taxon>
    </lineage>
</organism>
<accession>A0ACA9QR99</accession>
<keyword evidence="2" id="KW-1185">Reference proteome</keyword>
<evidence type="ECO:0000313" key="2">
    <source>
        <dbReference type="Proteomes" id="UP000789525"/>
    </source>
</evidence>
<dbReference type="Proteomes" id="UP000789525">
    <property type="component" value="Unassembled WGS sequence"/>
</dbReference>
<gene>
    <name evidence="1" type="ORF">ACOLOM_LOCUS13006</name>
</gene>
<comment type="caution">
    <text evidence="1">The sequence shown here is derived from an EMBL/GenBank/DDBJ whole genome shotgun (WGS) entry which is preliminary data.</text>
</comment>
<feature type="non-terminal residue" evidence="1">
    <location>
        <position position="1"/>
    </location>
</feature>
<proteinExistence type="predicted"/>
<name>A0ACA9QR99_9GLOM</name>
<evidence type="ECO:0000313" key="1">
    <source>
        <dbReference type="EMBL" id="CAG8756903.1"/>
    </source>
</evidence>
<feature type="non-terminal residue" evidence="1">
    <location>
        <position position="139"/>
    </location>
</feature>
<sequence length="139" mass="14817">EKEKKGSEIAMSPSFELQLPGLLTPPLALPMDPLDIRLQSALDSRKARGILRTVPASPALLNRPSQVDFSSNDYLSLAASPKLRDTVIQKIGSSPRLLGSGGSRLLDGGTLEHALLEERLANFFGSAAALLYTSGFDAN</sequence>
<dbReference type="EMBL" id="CAJVPT010056501">
    <property type="protein sequence ID" value="CAG8756903.1"/>
    <property type="molecule type" value="Genomic_DNA"/>
</dbReference>
<protein>
    <submittedName>
        <fullName evidence="1">11719_t:CDS:1</fullName>
    </submittedName>
</protein>